<gene>
    <name evidence="8" type="ORF">H9Q81_03775</name>
</gene>
<dbReference type="GO" id="GO:0005886">
    <property type="term" value="C:plasma membrane"/>
    <property type="evidence" value="ECO:0007669"/>
    <property type="project" value="TreeGrafter"/>
</dbReference>
<feature type="transmembrane region" description="Helical" evidence="7">
    <location>
        <begin position="204"/>
        <end position="224"/>
    </location>
</feature>
<evidence type="ECO:0000256" key="2">
    <source>
        <dbReference type="ARBA" id="ARBA00022692"/>
    </source>
</evidence>
<evidence type="ECO:0000256" key="4">
    <source>
        <dbReference type="ARBA" id="ARBA00022989"/>
    </source>
</evidence>
<dbReference type="GO" id="GO:0008360">
    <property type="term" value="P:regulation of cell shape"/>
    <property type="evidence" value="ECO:0007669"/>
    <property type="project" value="UniProtKB-KW"/>
</dbReference>
<dbReference type="Pfam" id="PF01098">
    <property type="entry name" value="FTSW_RODA_SPOVE"/>
    <property type="match status" value="1"/>
</dbReference>
<proteinExistence type="predicted"/>
<dbReference type="GO" id="GO:0015648">
    <property type="term" value="F:lipid-linked peptidoglycan transporter activity"/>
    <property type="evidence" value="ECO:0007669"/>
    <property type="project" value="TreeGrafter"/>
</dbReference>
<dbReference type="AlphaFoldDB" id="A0A7G9GYT2"/>
<feature type="transmembrane region" description="Helical" evidence="7">
    <location>
        <begin position="251"/>
        <end position="270"/>
    </location>
</feature>
<dbReference type="InterPro" id="IPR001182">
    <property type="entry name" value="FtsW/RodA"/>
</dbReference>
<feature type="transmembrane region" description="Helical" evidence="7">
    <location>
        <begin position="379"/>
        <end position="408"/>
    </location>
</feature>
<feature type="transmembrane region" description="Helical" evidence="7">
    <location>
        <begin position="167"/>
        <end position="192"/>
    </location>
</feature>
<feature type="transmembrane region" description="Helical" evidence="7">
    <location>
        <begin position="99"/>
        <end position="117"/>
    </location>
</feature>
<keyword evidence="2 7" id="KW-0812">Transmembrane</keyword>
<feature type="transmembrane region" description="Helical" evidence="7">
    <location>
        <begin position="414"/>
        <end position="435"/>
    </location>
</feature>
<keyword evidence="4 7" id="KW-1133">Transmembrane helix</keyword>
<dbReference type="PANTHER" id="PTHR30474:SF1">
    <property type="entry name" value="PEPTIDOGLYCAN GLYCOSYLTRANSFERASE MRDB"/>
    <property type="match status" value="1"/>
</dbReference>
<protein>
    <submittedName>
        <fullName evidence="8">FtsW/RodA/SpoVE family cell cycle protein</fullName>
    </submittedName>
</protein>
<evidence type="ECO:0000256" key="5">
    <source>
        <dbReference type="ARBA" id="ARBA00023136"/>
    </source>
</evidence>
<dbReference type="PANTHER" id="PTHR30474">
    <property type="entry name" value="CELL CYCLE PROTEIN"/>
    <property type="match status" value="1"/>
</dbReference>
<dbReference type="PROSITE" id="PS00428">
    <property type="entry name" value="FTSW_RODA_SPOVE"/>
    <property type="match status" value="1"/>
</dbReference>
<feature type="coiled-coil region" evidence="6">
    <location>
        <begin position="6"/>
        <end position="61"/>
    </location>
</feature>
<comment type="subcellular location">
    <subcellularLocation>
        <location evidence="1">Membrane</location>
        <topology evidence="1">Multi-pass membrane protein</topology>
    </subcellularLocation>
</comment>
<dbReference type="GO" id="GO:0051301">
    <property type="term" value="P:cell division"/>
    <property type="evidence" value="ECO:0007669"/>
    <property type="project" value="InterPro"/>
</dbReference>
<keyword evidence="5 7" id="KW-0472">Membrane</keyword>
<feature type="transmembrane region" description="Helical" evidence="7">
    <location>
        <begin position="348"/>
        <end position="367"/>
    </location>
</feature>
<dbReference type="EMBL" id="CP060637">
    <property type="protein sequence ID" value="QNM15964.1"/>
    <property type="molecule type" value="Genomic_DNA"/>
</dbReference>
<evidence type="ECO:0000256" key="3">
    <source>
        <dbReference type="ARBA" id="ARBA00022960"/>
    </source>
</evidence>
<dbReference type="GO" id="GO:0032153">
    <property type="term" value="C:cell division site"/>
    <property type="evidence" value="ECO:0007669"/>
    <property type="project" value="TreeGrafter"/>
</dbReference>
<feature type="transmembrane region" description="Helical" evidence="7">
    <location>
        <begin position="64"/>
        <end position="87"/>
    </location>
</feature>
<keyword evidence="3" id="KW-0133">Cell shape</keyword>
<evidence type="ECO:0000313" key="9">
    <source>
        <dbReference type="Proteomes" id="UP000515913"/>
    </source>
</evidence>
<name>A0A7G9GYT2_9FUSO</name>
<evidence type="ECO:0000256" key="7">
    <source>
        <dbReference type="SAM" id="Phobius"/>
    </source>
</evidence>
<dbReference type="InterPro" id="IPR018365">
    <property type="entry name" value="Cell_cycle_FtsW-rel_CS"/>
</dbReference>
<sequence length="441" mass="50448">MGRAIYDELRQQRKNIQQVDSKLKKNKNERENIQLKIKAYERETKINYLKLEEEKNRKRRNFSLLAMVFLILLVSEINMMSASFFDIYNNGFKAVWSHLLYIFIGLFACIFCIFFPYKKYNRNKTVGKLFMGSILIFLFVIIFGKYLSEFSPFIAKLVPKVNGAIGWIRIGGFSIQPAEILKIPYIIVLAHAMEITEREKYGQIKLVVFLGVIIAIYMLLIIWQEDLGTSLHYLCIFVFMLFMTRFSIKWIIGISIGLLSVITGFFYYVYSLEDTTTMGYKIGRVGSFLNGLIHNEYDNLYGYQVWQSLLAFGSGGILGKGYANGVQKYSYLPEVRTDFILASFGEEFGFVGMMILLFTFFMIFTIIKRIAMNTKDYFGKYLAIGIAGYIITQALINISVAIGLLPVFGIPMPLFSYGGTSLVTVLAAIGIALNINNQGYK</sequence>
<organism evidence="8 9">
    <name type="scientific">Fusobacterium hominis</name>
    <dbReference type="NCBI Taxonomy" id="2764326"/>
    <lineage>
        <taxon>Bacteria</taxon>
        <taxon>Fusobacteriati</taxon>
        <taxon>Fusobacteriota</taxon>
        <taxon>Fusobacteriia</taxon>
        <taxon>Fusobacteriales</taxon>
        <taxon>Fusobacteriaceae</taxon>
        <taxon>Fusobacterium</taxon>
    </lineage>
</organism>
<feature type="transmembrane region" description="Helical" evidence="7">
    <location>
        <begin position="129"/>
        <end position="147"/>
    </location>
</feature>
<dbReference type="KEGG" id="fho:H9Q81_03775"/>
<dbReference type="Proteomes" id="UP000515913">
    <property type="component" value="Chromosome"/>
</dbReference>
<keyword evidence="9" id="KW-1185">Reference proteome</keyword>
<evidence type="ECO:0000256" key="1">
    <source>
        <dbReference type="ARBA" id="ARBA00004141"/>
    </source>
</evidence>
<feature type="transmembrane region" description="Helical" evidence="7">
    <location>
        <begin position="230"/>
        <end position="246"/>
    </location>
</feature>
<evidence type="ECO:0000313" key="8">
    <source>
        <dbReference type="EMBL" id="QNM15964.1"/>
    </source>
</evidence>
<reference evidence="8 9" key="1">
    <citation type="submission" date="2020-08" db="EMBL/GenBank/DDBJ databases">
        <authorList>
            <person name="Liu C."/>
            <person name="Sun Q."/>
        </authorList>
    </citation>
    <scope>NUCLEOTIDE SEQUENCE [LARGE SCALE GENOMIC DNA]</scope>
    <source>
        <strain evidence="8 9">NSJ-57</strain>
    </source>
</reference>
<dbReference type="RefSeq" id="WP_101474713.1">
    <property type="nucleotide sequence ID" value="NZ_CP060637.1"/>
</dbReference>
<accession>A0A7G9GYT2</accession>
<evidence type="ECO:0000256" key="6">
    <source>
        <dbReference type="SAM" id="Coils"/>
    </source>
</evidence>
<keyword evidence="6" id="KW-0175">Coiled coil</keyword>